<reference evidence="2 3" key="1">
    <citation type="journal article" date="2007" name="Nature">
        <title>Evolution of genes and genomes on the Drosophila phylogeny.</title>
        <authorList>
            <consortium name="Drosophila 12 Genomes Consortium"/>
            <person name="Clark A.G."/>
            <person name="Eisen M.B."/>
            <person name="Smith D.R."/>
            <person name="Bergman C.M."/>
            <person name="Oliver B."/>
            <person name="Markow T.A."/>
            <person name="Kaufman T.C."/>
            <person name="Kellis M."/>
            <person name="Gelbart W."/>
            <person name="Iyer V.N."/>
            <person name="Pollard D.A."/>
            <person name="Sackton T.B."/>
            <person name="Larracuente A.M."/>
            <person name="Singh N.D."/>
            <person name="Abad J.P."/>
            <person name="Abt D.N."/>
            <person name="Adryan B."/>
            <person name="Aguade M."/>
            <person name="Akashi H."/>
            <person name="Anderson W.W."/>
            <person name="Aquadro C.F."/>
            <person name="Ardell D.H."/>
            <person name="Arguello R."/>
            <person name="Artieri C.G."/>
            <person name="Barbash D.A."/>
            <person name="Barker D."/>
            <person name="Barsanti P."/>
            <person name="Batterham P."/>
            <person name="Batzoglou S."/>
            <person name="Begun D."/>
            <person name="Bhutkar A."/>
            <person name="Blanco E."/>
            <person name="Bosak S.A."/>
            <person name="Bradley R.K."/>
            <person name="Brand A.D."/>
            <person name="Brent M.R."/>
            <person name="Brooks A.N."/>
            <person name="Brown R.H."/>
            <person name="Butlin R.K."/>
            <person name="Caggese C."/>
            <person name="Calvi B.R."/>
            <person name="Bernardo de Carvalho A."/>
            <person name="Caspi A."/>
            <person name="Castrezana S."/>
            <person name="Celniker S.E."/>
            <person name="Chang J.L."/>
            <person name="Chapple C."/>
            <person name="Chatterji S."/>
            <person name="Chinwalla A."/>
            <person name="Civetta A."/>
            <person name="Clifton S.W."/>
            <person name="Comeron J.M."/>
            <person name="Costello J.C."/>
            <person name="Coyne J.A."/>
            <person name="Daub J."/>
            <person name="David R.G."/>
            <person name="Delcher A.L."/>
            <person name="Delehaunty K."/>
            <person name="Do C.B."/>
            <person name="Ebling H."/>
            <person name="Edwards K."/>
            <person name="Eickbush T."/>
            <person name="Evans J.D."/>
            <person name="Filipski A."/>
            <person name="Findeiss S."/>
            <person name="Freyhult E."/>
            <person name="Fulton L."/>
            <person name="Fulton R."/>
            <person name="Garcia A.C."/>
            <person name="Gardiner A."/>
            <person name="Garfield D.A."/>
            <person name="Garvin B.E."/>
            <person name="Gibson G."/>
            <person name="Gilbert D."/>
            <person name="Gnerre S."/>
            <person name="Godfrey J."/>
            <person name="Good R."/>
            <person name="Gotea V."/>
            <person name="Gravely B."/>
            <person name="Greenberg A.J."/>
            <person name="Griffiths-Jones S."/>
            <person name="Gross S."/>
            <person name="Guigo R."/>
            <person name="Gustafson E.A."/>
            <person name="Haerty W."/>
            <person name="Hahn M.W."/>
            <person name="Halligan D.L."/>
            <person name="Halpern A.L."/>
            <person name="Halter G.M."/>
            <person name="Han M.V."/>
            <person name="Heger A."/>
            <person name="Hillier L."/>
            <person name="Hinrichs A.S."/>
            <person name="Holmes I."/>
            <person name="Hoskins R.A."/>
            <person name="Hubisz M.J."/>
            <person name="Hultmark D."/>
            <person name="Huntley M.A."/>
            <person name="Jaffe D.B."/>
            <person name="Jagadeeshan S."/>
            <person name="Jeck W.R."/>
            <person name="Johnson J."/>
            <person name="Jones C.D."/>
            <person name="Jordan W.C."/>
            <person name="Karpen G.H."/>
            <person name="Kataoka E."/>
            <person name="Keightley P.D."/>
            <person name="Kheradpour P."/>
            <person name="Kirkness E.F."/>
            <person name="Koerich L.B."/>
            <person name="Kristiansen K."/>
            <person name="Kudrna D."/>
            <person name="Kulathinal R.J."/>
            <person name="Kumar S."/>
            <person name="Kwok R."/>
            <person name="Lander E."/>
            <person name="Langley C.H."/>
            <person name="Lapoint R."/>
            <person name="Lazzaro B.P."/>
            <person name="Lee S.J."/>
            <person name="Levesque L."/>
            <person name="Li R."/>
            <person name="Lin C.F."/>
            <person name="Lin M.F."/>
            <person name="Lindblad-Toh K."/>
            <person name="Llopart A."/>
            <person name="Long M."/>
            <person name="Low L."/>
            <person name="Lozovsky E."/>
            <person name="Lu J."/>
            <person name="Luo M."/>
            <person name="Machado C.A."/>
            <person name="Makalowski W."/>
            <person name="Marzo M."/>
            <person name="Matsuda M."/>
            <person name="Matzkin L."/>
            <person name="McAllister B."/>
            <person name="McBride C.S."/>
            <person name="McKernan B."/>
            <person name="McKernan K."/>
            <person name="Mendez-Lago M."/>
            <person name="Minx P."/>
            <person name="Mollenhauer M.U."/>
            <person name="Montooth K."/>
            <person name="Mount S.M."/>
            <person name="Mu X."/>
            <person name="Myers E."/>
            <person name="Negre B."/>
            <person name="Newfeld S."/>
            <person name="Nielsen R."/>
            <person name="Noor M.A."/>
            <person name="O'Grady P."/>
            <person name="Pachter L."/>
            <person name="Papaceit M."/>
            <person name="Parisi M.J."/>
            <person name="Parisi M."/>
            <person name="Parts L."/>
            <person name="Pedersen J.S."/>
            <person name="Pesole G."/>
            <person name="Phillippy A.M."/>
            <person name="Ponting C.P."/>
            <person name="Pop M."/>
            <person name="Porcelli D."/>
            <person name="Powell J.R."/>
            <person name="Prohaska S."/>
            <person name="Pruitt K."/>
            <person name="Puig M."/>
            <person name="Quesneville H."/>
            <person name="Ram K.R."/>
            <person name="Rand D."/>
            <person name="Rasmussen M.D."/>
            <person name="Reed L.K."/>
            <person name="Reenan R."/>
            <person name="Reily A."/>
            <person name="Remington K.A."/>
            <person name="Rieger T.T."/>
            <person name="Ritchie M.G."/>
            <person name="Robin C."/>
            <person name="Rogers Y.H."/>
            <person name="Rohde C."/>
            <person name="Rozas J."/>
            <person name="Rubenfield M.J."/>
            <person name="Ruiz A."/>
            <person name="Russo S."/>
            <person name="Salzberg S.L."/>
            <person name="Sanchez-Gracia A."/>
            <person name="Saranga D.J."/>
            <person name="Sato H."/>
            <person name="Schaeffer S.W."/>
            <person name="Schatz M.C."/>
            <person name="Schlenke T."/>
            <person name="Schwartz R."/>
            <person name="Segarra C."/>
            <person name="Singh R.S."/>
            <person name="Sirot L."/>
            <person name="Sirota M."/>
            <person name="Sisneros N.B."/>
            <person name="Smith C.D."/>
            <person name="Smith T.F."/>
            <person name="Spieth J."/>
            <person name="Stage D.E."/>
            <person name="Stark A."/>
            <person name="Stephan W."/>
            <person name="Strausberg R.L."/>
            <person name="Strempel S."/>
            <person name="Sturgill D."/>
            <person name="Sutton G."/>
            <person name="Sutton G.G."/>
            <person name="Tao W."/>
            <person name="Teichmann S."/>
            <person name="Tobari Y.N."/>
            <person name="Tomimura Y."/>
            <person name="Tsolas J.M."/>
            <person name="Valente V.L."/>
            <person name="Venter E."/>
            <person name="Venter J.C."/>
            <person name="Vicario S."/>
            <person name="Vieira F.G."/>
            <person name="Vilella A.J."/>
            <person name="Villasante A."/>
            <person name="Walenz B."/>
            <person name="Wang J."/>
            <person name="Wasserman M."/>
            <person name="Watts T."/>
            <person name="Wilson D."/>
            <person name="Wilson R.K."/>
            <person name="Wing R.A."/>
            <person name="Wolfner M.F."/>
            <person name="Wong A."/>
            <person name="Wong G.K."/>
            <person name="Wu C.I."/>
            <person name="Wu G."/>
            <person name="Yamamoto D."/>
            <person name="Yang H.P."/>
            <person name="Yang S.P."/>
            <person name="Yorke J.A."/>
            <person name="Yoshida K."/>
            <person name="Zdobnov E."/>
            <person name="Zhang P."/>
            <person name="Zhang Y."/>
            <person name="Zimin A.V."/>
            <person name="Baldwin J."/>
            <person name="Abdouelleil A."/>
            <person name="Abdulkadir J."/>
            <person name="Abebe A."/>
            <person name="Abera B."/>
            <person name="Abreu J."/>
            <person name="Acer S.C."/>
            <person name="Aftuck L."/>
            <person name="Alexander A."/>
            <person name="An P."/>
            <person name="Anderson E."/>
            <person name="Anderson S."/>
            <person name="Arachi H."/>
            <person name="Azer M."/>
            <person name="Bachantsang P."/>
            <person name="Barry A."/>
            <person name="Bayul T."/>
            <person name="Berlin A."/>
            <person name="Bessette D."/>
            <person name="Bloom T."/>
            <person name="Blye J."/>
            <person name="Boguslavskiy L."/>
            <person name="Bonnet C."/>
            <person name="Boukhgalter B."/>
            <person name="Bourzgui I."/>
            <person name="Brown A."/>
            <person name="Cahill P."/>
            <person name="Channer S."/>
            <person name="Cheshatsang Y."/>
            <person name="Chuda L."/>
            <person name="Citroen M."/>
            <person name="Collymore A."/>
            <person name="Cooke P."/>
            <person name="Costello M."/>
            <person name="D'Aco K."/>
            <person name="Daza R."/>
            <person name="De Haan G."/>
            <person name="DeGray S."/>
            <person name="DeMaso C."/>
            <person name="Dhargay N."/>
            <person name="Dooley K."/>
            <person name="Dooley E."/>
            <person name="Doricent M."/>
            <person name="Dorje P."/>
            <person name="Dorjee K."/>
            <person name="Dupes A."/>
            <person name="Elong R."/>
            <person name="Falk J."/>
            <person name="Farina A."/>
            <person name="Faro S."/>
            <person name="Ferguson D."/>
            <person name="Fisher S."/>
            <person name="Foley C.D."/>
            <person name="Franke A."/>
            <person name="Friedrich D."/>
            <person name="Gadbois L."/>
            <person name="Gearin G."/>
            <person name="Gearin C.R."/>
            <person name="Giannoukos G."/>
            <person name="Goode T."/>
            <person name="Graham J."/>
            <person name="Grandbois E."/>
            <person name="Grewal S."/>
            <person name="Gyaltsen K."/>
            <person name="Hafez N."/>
            <person name="Hagos B."/>
            <person name="Hall J."/>
            <person name="Henson C."/>
            <person name="Hollinger A."/>
            <person name="Honan T."/>
            <person name="Huard M.D."/>
            <person name="Hughes L."/>
            <person name="Hurhula B."/>
            <person name="Husby M.E."/>
            <person name="Kamat A."/>
            <person name="Kanga B."/>
            <person name="Kashin S."/>
            <person name="Khazanovich D."/>
            <person name="Kisner P."/>
            <person name="Lance K."/>
            <person name="Lara M."/>
            <person name="Lee W."/>
            <person name="Lennon N."/>
            <person name="Letendre F."/>
            <person name="LeVine R."/>
            <person name="Lipovsky A."/>
            <person name="Liu X."/>
            <person name="Liu J."/>
            <person name="Liu S."/>
            <person name="Lokyitsang T."/>
            <person name="Lokyitsang Y."/>
            <person name="Lubonja R."/>
            <person name="Lui A."/>
            <person name="MacDonald P."/>
            <person name="Magnisalis V."/>
            <person name="Maru K."/>
            <person name="Matthews C."/>
            <person name="McCusker W."/>
            <person name="McDonough S."/>
            <person name="Mehta T."/>
            <person name="Meldrim J."/>
            <person name="Meneus L."/>
            <person name="Mihai O."/>
            <person name="Mihalev A."/>
            <person name="Mihova T."/>
            <person name="Mittelman R."/>
            <person name="Mlenga V."/>
            <person name="Montmayeur A."/>
            <person name="Mulrain L."/>
            <person name="Navidi A."/>
            <person name="Naylor J."/>
            <person name="Negash T."/>
            <person name="Nguyen T."/>
            <person name="Nguyen N."/>
            <person name="Nicol R."/>
            <person name="Norbu C."/>
            <person name="Norbu N."/>
            <person name="Novod N."/>
            <person name="O'Neill B."/>
            <person name="Osman S."/>
            <person name="Markiewicz E."/>
            <person name="Oyono O.L."/>
            <person name="Patti C."/>
            <person name="Phunkhang P."/>
            <person name="Pierre F."/>
            <person name="Priest M."/>
            <person name="Raghuraman S."/>
            <person name="Rege F."/>
            <person name="Reyes R."/>
            <person name="Rise C."/>
            <person name="Rogov P."/>
            <person name="Ross K."/>
            <person name="Ryan E."/>
            <person name="Settipalli S."/>
            <person name="Shea T."/>
            <person name="Sherpa N."/>
            <person name="Shi L."/>
            <person name="Shih D."/>
            <person name="Sparrow T."/>
            <person name="Spaulding J."/>
            <person name="Stalker J."/>
            <person name="Stange-Thomann N."/>
            <person name="Stavropoulos S."/>
            <person name="Stone C."/>
            <person name="Strader C."/>
            <person name="Tesfaye S."/>
            <person name="Thomson T."/>
            <person name="Thoulutsang Y."/>
            <person name="Thoulutsang D."/>
            <person name="Topham K."/>
            <person name="Topping I."/>
            <person name="Tsamla T."/>
            <person name="Vassiliev H."/>
            <person name="Vo A."/>
            <person name="Wangchuk T."/>
            <person name="Wangdi T."/>
            <person name="Weiand M."/>
            <person name="Wilkinson J."/>
            <person name="Wilson A."/>
            <person name="Yadav S."/>
            <person name="Young G."/>
            <person name="Yu Q."/>
            <person name="Zembek L."/>
            <person name="Zhong D."/>
            <person name="Zimmer A."/>
            <person name="Zwirko Z."/>
            <person name="Jaffe D.B."/>
            <person name="Alvarez P."/>
            <person name="Brockman W."/>
            <person name="Butler J."/>
            <person name="Chin C."/>
            <person name="Gnerre S."/>
            <person name="Grabherr M."/>
            <person name="Kleber M."/>
            <person name="Mauceli E."/>
            <person name="MacCallum I."/>
        </authorList>
    </citation>
    <scope>NUCLEOTIDE SEQUENCE [LARGE SCALE GENOMIC DNA]</scope>
    <source>
        <strain evidence="2 3">TSC#14021-0224.01</strain>
    </source>
</reference>
<feature type="region of interest" description="Disordered" evidence="1">
    <location>
        <begin position="46"/>
        <end position="107"/>
    </location>
</feature>
<evidence type="ECO:0000313" key="2">
    <source>
        <dbReference type="EMBL" id="EDV54699.2"/>
    </source>
</evidence>
<dbReference type="OrthoDB" id="7867900at2759"/>
<keyword evidence="3" id="KW-1185">Reference proteome</keyword>
<dbReference type="Proteomes" id="UP000008711">
    <property type="component" value="Unassembled WGS sequence"/>
</dbReference>
<dbReference type="KEGG" id="der:6549379"/>
<dbReference type="EMBL" id="CH954179">
    <property type="protein sequence ID" value="EDV54699.2"/>
    <property type="molecule type" value="Genomic_DNA"/>
</dbReference>
<dbReference type="eggNOG" id="ENOG502T986">
    <property type="taxonomic scope" value="Eukaryota"/>
</dbReference>
<sequence length="107" mass="12043">MCLIDIEIYKLYTSSPKRKHPGKMRRRELQTIQLKLSDLKEYEQAKMERLRSRQQLLTPRTPTPPSDSEVLPATSSSVPAVLLASGKNLDDDAEKSEPTTKPSTSST</sequence>
<name>B3NM99_DROER</name>
<evidence type="ECO:0000256" key="1">
    <source>
        <dbReference type="SAM" id="MobiDB-lite"/>
    </source>
</evidence>
<dbReference type="AlphaFoldDB" id="B3NM99"/>
<protein>
    <recommendedName>
        <fullName evidence="4">Cell division cycle protein 26 homolog</fullName>
    </recommendedName>
</protein>
<reference evidence="2 3" key="2">
    <citation type="journal article" date="2008" name="Bioinformatics">
        <title>Assembly reconciliation.</title>
        <authorList>
            <person name="Zimin A.V."/>
            <person name="Smith D.R."/>
            <person name="Sutton G."/>
            <person name="Yorke J.A."/>
        </authorList>
    </citation>
    <scope>NUCLEOTIDE SEQUENCE [LARGE SCALE GENOMIC DNA]</scope>
    <source>
        <strain evidence="2 3">TSC#14021-0224.01</strain>
    </source>
</reference>
<dbReference type="HOGENOM" id="CLU_2529792_0_0_1"/>
<evidence type="ECO:0008006" key="4">
    <source>
        <dbReference type="Google" id="ProtNLM"/>
    </source>
</evidence>
<accession>B3NM99</accession>
<organism evidence="2 3">
    <name type="scientific">Drosophila erecta</name>
    <name type="common">Fruit fly</name>
    <dbReference type="NCBI Taxonomy" id="7220"/>
    <lineage>
        <taxon>Eukaryota</taxon>
        <taxon>Metazoa</taxon>
        <taxon>Ecdysozoa</taxon>
        <taxon>Arthropoda</taxon>
        <taxon>Hexapoda</taxon>
        <taxon>Insecta</taxon>
        <taxon>Pterygota</taxon>
        <taxon>Neoptera</taxon>
        <taxon>Endopterygota</taxon>
        <taxon>Diptera</taxon>
        <taxon>Brachycera</taxon>
        <taxon>Muscomorpha</taxon>
        <taxon>Ephydroidea</taxon>
        <taxon>Drosophilidae</taxon>
        <taxon>Drosophila</taxon>
        <taxon>Sophophora</taxon>
    </lineage>
</organism>
<proteinExistence type="predicted"/>
<gene>
    <name evidence="2" type="primary">Dere\GG21158</name>
    <name evidence="2" type="synonym">dere_GLEANR_5894</name>
    <name evidence="2" type="synonym">GG21158</name>
    <name evidence="2" type="ORF">Dere_GG21158</name>
</gene>
<evidence type="ECO:0000313" key="3">
    <source>
        <dbReference type="Proteomes" id="UP000008711"/>
    </source>
</evidence>